<dbReference type="EC" id="2.7.1.82" evidence="5"/>
<dbReference type="GO" id="GO:0006646">
    <property type="term" value="P:phosphatidylethanolamine biosynthetic process"/>
    <property type="evidence" value="ECO:0007669"/>
    <property type="project" value="TreeGrafter"/>
</dbReference>
<evidence type="ECO:0000313" key="6">
    <source>
        <dbReference type="EMBL" id="VUZ39651.1"/>
    </source>
</evidence>
<keyword evidence="1" id="KW-0444">Lipid biosynthesis</keyword>
<protein>
    <recommendedName>
        <fullName evidence="5">ethanolamine kinase</fullName>
        <ecNumber evidence="5">2.7.1.82</ecNumber>
    </recommendedName>
</protein>
<accession>A0A564XX85</accession>
<keyword evidence="7" id="KW-1185">Reference proteome</keyword>
<keyword evidence="1" id="KW-0443">Lipid metabolism</keyword>
<gene>
    <name evidence="6" type="ORF">WMSIL1_LOCUS1087</name>
</gene>
<dbReference type="Gene3D" id="3.90.1200.10">
    <property type="match status" value="1"/>
</dbReference>
<dbReference type="GO" id="GO:0004305">
    <property type="term" value="F:ethanolamine kinase activity"/>
    <property type="evidence" value="ECO:0007669"/>
    <property type="project" value="UniProtKB-EC"/>
</dbReference>
<dbReference type="Proteomes" id="UP000321570">
    <property type="component" value="Unassembled WGS sequence"/>
</dbReference>
<dbReference type="Pfam" id="PF01633">
    <property type="entry name" value="Choline_kinase"/>
    <property type="match status" value="1"/>
</dbReference>
<dbReference type="GO" id="GO:0005737">
    <property type="term" value="C:cytoplasm"/>
    <property type="evidence" value="ECO:0007669"/>
    <property type="project" value="TreeGrafter"/>
</dbReference>
<name>A0A564XX85_HYMDI</name>
<evidence type="ECO:0000313" key="7">
    <source>
        <dbReference type="Proteomes" id="UP000321570"/>
    </source>
</evidence>
<dbReference type="PANTHER" id="PTHR22603">
    <property type="entry name" value="CHOLINE/ETHANOALAMINE KINASE"/>
    <property type="match status" value="1"/>
</dbReference>
<evidence type="ECO:0000256" key="5">
    <source>
        <dbReference type="ARBA" id="ARBA00038874"/>
    </source>
</evidence>
<comment type="similarity">
    <text evidence="4">Belongs to the choline/ethanolamine kinase family.</text>
</comment>
<dbReference type="PANTHER" id="PTHR22603:SF66">
    <property type="entry name" value="ETHANOLAMINE KINASE"/>
    <property type="match status" value="1"/>
</dbReference>
<sequence>MVNHDPSKHPSREMQRDWVRTYLQAFKARSGESGDVSSEELEEWLDEIGNFTLASHLYWGVWSIVQSQRSKIPFNYVNYALARFKEYRILKESLEM</sequence>
<organism evidence="6 7">
    <name type="scientific">Hymenolepis diminuta</name>
    <name type="common">Rat tapeworm</name>
    <dbReference type="NCBI Taxonomy" id="6216"/>
    <lineage>
        <taxon>Eukaryota</taxon>
        <taxon>Metazoa</taxon>
        <taxon>Spiralia</taxon>
        <taxon>Lophotrochozoa</taxon>
        <taxon>Platyhelminthes</taxon>
        <taxon>Cestoda</taxon>
        <taxon>Eucestoda</taxon>
        <taxon>Cyclophyllidea</taxon>
        <taxon>Hymenolepididae</taxon>
        <taxon>Hymenolepis</taxon>
    </lineage>
</organism>
<comment type="pathway">
    <text evidence="3">Phospholipid metabolism; phosphatidylethanolamine biosynthesis; phosphatidylethanolamine from ethanolamine: step 1/3.</text>
</comment>
<proteinExistence type="inferred from homology"/>
<reference evidence="6 7" key="1">
    <citation type="submission" date="2019-07" db="EMBL/GenBank/DDBJ databases">
        <authorList>
            <person name="Jastrzebski P J."/>
            <person name="Paukszto L."/>
            <person name="Jastrzebski P J."/>
        </authorList>
    </citation>
    <scope>NUCLEOTIDE SEQUENCE [LARGE SCALE GENOMIC DNA]</scope>
    <source>
        <strain evidence="6 7">WMS-il1</strain>
    </source>
</reference>
<dbReference type="EMBL" id="CABIJS010000022">
    <property type="protein sequence ID" value="VUZ39651.1"/>
    <property type="molecule type" value="Genomic_DNA"/>
</dbReference>
<dbReference type="AlphaFoldDB" id="A0A564XX85"/>
<keyword evidence="2" id="KW-1208">Phospholipid metabolism</keyword>
<keyword evidence="1" id="KW-0594">Phospholipid biosynthesis</keyword>
<evidence type="ECO:0000256" key="1">
    <source>
        <dbReference type="ARBA" id="ARBA00023209"/>
    </source>
</evidence>
<evidence type="ECO:0000256" key="2">
    <source>
        <dbReference type="ARBA" id="ARBA00023264"/>
    </source>
</evidence>
<dbReference type="InterPro" id="IPR011009">
    <property type="entry name" value="Kinase-like_dom_sf"/>
</dbReference>
<evidence type="ECO:0000256" key="4">
    <source>
        <dbReference type="ARBA" id="ARBA00038211"/>
    </source>
</evidence>
<dbReference type="SUPFAM" id="SSF56112">
    <property type="entry name" value="Protein kinase-like (PK-like)"/>
    <property type="match status" value="1"/>
</dbReference>
<evidence type="ECO:0000256" key="3">
    <source>
        <dbReference type="ARBA" id="ARBA00037883"/>
    </source>
</evidence>